<feature type="compositionally biased region" description="Low complexity" evidence="1">
    <location>
        <begin position="448"/>
        <end position="461"/>
    </location>
</feature>
<feature type="domain" description="Zinc finger/thioredoxin putative" evidence="3">
    <location>
        <begin position="1"/>
        <end position="36"/>
    </location>
</feature>
<protein>
    <recommendedName>
        <fullName evidence="3">Zinc finger/thioredoxin putative domain-containing protein</fullName>
    </recommendedName>
</protein>
<dbReference type="AlphaFoldDB" id="A0A5K7ZZL8"/>
<feature type="compositionally biased region" description="Acidic residues" evidence="1">
    <location>
        <begin position="420"/>
        <end position="447"/>
    </location>
</feature>
<dbReference type="Proteomes" id="UP000425960">
    <property type="component" value="Chromosome"/>
</dbReference>
<feature type="region of interest" description="Disordered" evidence="1">
    <location>
        <begin position="556"/>
        <end position="581"/>
    </location>
</feature>
<accession>A0A5K7ZZL8</accession>
<feature type="compositionally biased region" description="Acidic residues" evidence="1">
    <location>
        <begin position="352"/>
        <end position="365"/>
    </location>
</feature>
<evidence type="ECO:0000313" key="4">
    <source>
        <dbReference type="EMBL" id="BBO85707.1"/>
    </source>
</evidence>
<reference evidence="4 5" key="1">
    <citation type="submission" date="2019-11" db="EMBL/GenBank/DDBJ databases">
        <title>Comparative genomics of hydrocarbon-degrading Desulfosarcina strains.</title>
        <authorList>
            <person name="Watanabe M."/>
            <person name="Kojima H."/>
            <person name="Fukui M."/>
        </authorList>
    </citation>
    <scope>NUCLEOTIDE SEQUENCE [LARGE SCALE GENOMIC DNA]</scope>
    <source>
        <strain evidence="4 5">28bB2T</strain>
    </source>
</reference>
<feature type="transmembrane region" description="Helical" evidence="2">
    <location>
        <begin position="682"/>
        <end position="701"/>
    </location>
</feature>
<feature type="compositionally biased region" description="Low complexity" evidence="1">
    <location>
        <begin position="410"/>
        <end position="419"/>
    </location>
</feature>
<feature type="region of interest" description="Disordered" evidence="1">
    <location>
        <begin position="602"/>
        <end position="632"/>
    </location>
</feature>
<keyword evidence="2" id="KW-0812">Transmembrane</keyword>
<feature type="region of interest" description="Disordered" evidence="1">
    <location>
        <begin position="278"/>
        <end position="466"/>
    </location>
</feature>
<name>A0A5K7ZZL8_9BACT</name>
<feature type="compositionally biased region" description="Acidic residues" evidence="1">
    <location>
        <begin position="296"/>
        <end position="313"/>
    </location>
</feature>
<dbReference type="InterPro" id="IPR011723">
    <property type="entry name" value="Znf/thioredoxin_put"/>
</dbReference>
<feature type="region of interest" description="Disordered" evidence="1">
    <location>
        <begin position="58"/>
        <end position="82"/>
    </location>
</feature>
<keyword evidence="2" id="KW-1133">Transmembrane helix</keyword>
<feature type="compositionally biased region" description="Pro residues" evidence="1">
    <location>
        <begin position="652"/>
        <end position="666"/>
    </location>
</feature>
<dbReference type="NCBIfam" id="TIGR02098">
    <property type="entry name" value="MJ0042_CXXC"/>
    <property type="match status" value="1"/>
</dbReference>
<evidence type="ECO:0000256" key="2">
    <source>
        <dbReference type="SAM" id="Phobius"/>
    </source>
</evidence>
<keyword evidence="2" id="KW-0472">Membrane</keyword>
<feature type="compositionally biased region" description="Acidic residues" evidence="1">
    <location>
        <begin position="611"/>
        <end position="632"/>
    </location>
</feature>
<dbReference type="EMBL" id="AP021876">
    <property type="protein sequence ID" value="BBO85707.1"/>
    <property type="molecule type" value="Genomic_DNA"/>
</dbReference>
<evidence type="ECO:0000313" key="5">
    <source>
        <dbReference type="Proteomes" id="UP000425960"/>
    </source>
</evidence>
<dbReference type="RefSeq" id="WP_155326208.1">
    <property type="nucleotide sequence ID" value="NZ_AP021876.1"/>
</dbReference>
<feature type="compositionally biased region" description="Acidic residues" evidence="1">
    <location>
        <begin position="322"/>
        <end position="338"/>
    </location>
</feature>
<sequence length="851" mass="91527">MIITCKTCGTSFNLDDKMLKPSGSKVRCSVCANVFTAYPQAELPSATADVVADPEIPVPPPEPVAESITDTATETVDSDRPMVSDLEASPLNEDIDLDFDVDDADEETGSATEIEEPLPPVADEDLSDISFETESIPDPDLEADDSFESDATMIASLDDDDTDLDLSSESVDAEAEATVIVDLDDDDFDLAFDDLPDAVETTIVDLDQDDLGMELTDLPDDTEAETATIVADLDALDLENDFSLEPDDDASPSVPAEEISLEADDTLNDLDLALDLESSEDASLDEGAETETLADSADELSLDFDLELDEDTTDLSSPEAESINDDLDLTLDLEDTDDRAEMAAGEPSALSDDLDLSLDLDESDADATVPEGETAELLDDLDLTLDFEDTDLDADQPSTESPEMTDDLDLSSLESLLNDDGGDEDSATMIIQDEEEPELSLELDEEPSAAAAAVEESSPADTLDDLELDLDDEAETIDVEGDADQEIDLSEIEKMLEEPDVEGGKFAAVPDQDLDLDIEASLETEKWMSGDGKSEQLVMDEELDLSELEEVLEDVNMDATDERDEEPELELTLDDDGPLGAATETIAVDDELDFDLSDFEEKSTGAASDDGSGDMELDFELEENGGPEETLEDENLEATVAVSEVQAEKPAAVPPKPDVPPQPVAPPSSISRPVKKGKSKSIIVLLIILILGAAAGALYFLSQSGIEIPFVSDYLKPKVQDPGNLKLTTSQINSKFVDNINVGKLFVISGMVQNGYSESRGMATLVGKLFSKGKVAVNEEKVYAGNIMSDLELANLEWDKIQARLSNRLGDNRSNVKIEPGKSIPFMVVFSNLPGDLEEFTIEVVGSTVLK</sequence>
<feature type="compositionally biased region" description="Acidic residues" evidence="1">
    <location>
        <begin position="373"/>
        <end position="394"/>
    </location>
</feature>
<dbReference type="KEGG" id="dov:DSCO28_62730"/>
<organism evidence="4 5">
    <name type="scientific">Desulfosarcina ovata subsp. sediminis</name>
    <dbReference type="NCBI Taxonomy" id="885957"/>
    <lineage>
        <taxon>Bacteria</taxon>
        <taxon>Pseudomonadati</taxon>
        <taxon>Thermodesulfobacteriota</taxon>
        <taxon>Desulfobacteria</taxon>
        <taxon>Desulfobacterales</taxon>
        <taxon>Desulfosarcinaceae</taxon>
        <taxon>Desulfosarcina</taxon>
    </lineage>
</organism>
<feature type="compositionally biased region" description="Acidic residues" evidence="1">
    <location>
        <begin position="556"/>
        <end position="577"/>
    </location>
</feature>
<feature type="region of interest" description="Disordered" evidence="1">
    <location>
        <begin position="242"/>
        <end position="265"/>
    </location>
</feature>
<dbReference type="Pfam" id="PF13717">
    <property type="entry name" value="Zn_ribbon_4"/>
    <property type="match status" value="1"/>
</dbReference>
<feature type="region of interest" description="Disordered" evidence="1">
    <location>
        <begin position="645"/>
        <end position="674"/>
    </location>
</feature>
<feature type="compositionally biased region" description="Acidic residues" evidence="1">
    <location>
        <begin position="278"/>
        <end position="289"/>
    </location>
</feature>
<evidence type="ECO:0000256" key="1">
    <source>
        <dbReference type="SAM" id="MobiDB-lite"/>
    </source>
</evidence>
<evidence type="ECO:0000259" key="3">
    <source>
        <dbReference type="Pfam" id="PF13717"/>
    </source>
</evidence>
<gene>
    <name evidence="4" type="ORF">DSCO28_62730</name>
</gene>
<proteinExistence type="predicted"/>